<proteinExistence type="predicted"/>
<evidence type="ECO:0000256" key="1">
    <source>
        <dbReference type="ARBA" id="ARBA00022729"/>
    </source>
</evidence>
<feature type="coiled-coil region" evidence="3">
    <location>
        <begin position="186"/>
        <end position="220"/>
    </location>
</feature>
<dbReference type="PANTHER" id="PTHR12558:SF13">
    <property type="entry name" value="CELL DIVISION CYCLE PROTEIN 27 HOMOLOG"/>
    <property type="match status" value="1"/>
</dbReference>
<dbReference type="AlphaFoldDB" id="A0AAE3EGX4"/>
<name>A0AAE3EGX4_9SPIR</name>
<evidence type="ECO:0000256" key="4">
    <source>
        <dbReference type="SAM" id="MobiDB-lite"/>
    </source>
</evidence>
<keyword evidence="8" id="KW-1185">Reference proteome</keyword>
<organism evidence="7 8">
    <name type="scientific">Teretinema zuelzerae</name>
    <dbReference type="NCBI Taxonomy" id="156"/>
    <lineage>
        <taxon>Bacteria</taxon>
        <taxon>Pseudomonadati</taxon>
        <taxon>Spirochaetota</taxon>
        <taxon>Spirochaetia</taxon>
        <taxon>Spirochaetales</taxon>
        <taxon>Treponemataceae</taxon>
        <taxon>Teretinema</taxon>
    </lineage>
</organism>
<reference evidence="7" key="1">
    <citation type="submission" date="2021-08" db="EMBL/GenBank/DDBJ databases">
        <title>Comparative analyses of Brucepasteria parasyntrophica and Teretinema zuelzerae.</title>
        <authorList>
            <person name="Song Y."/>
            <person name="Brune A."/>
        </authorList>
    </citation>
    <scope>NUCLEOTIDE SEQUENCE</scope>
    <source>
        <strain evidence="7">DSM 1903</strain>
    </source>
</reference>
<protein>
    <submittedName>
        <fullName evidence="7">Tetratricopeptide repeat protein</fullName>
    </submittedName>
</protein>
<dbReference type="RefSeq" id="WP_230755275.1">
    <property type="nucleotide sequence ID" value="NZ_JAINWA010000003.1"/>
</dbReference>
<feature type="domain" description="Outer membrane lipoprotein BamD-like" evidence="6">
    <location>
        <begin position="64"/>
        <end position="177"/>
    </location>
</feature>
<sequence>MKKTSVSLFFAFVLLVSLTAQDALVSGLDAYAKSDWSTAILSFRKALSSSDEKNRPETWFWLIMSELSSGDYETAMSEMERFTARYPADARNADLSYQKGRIKYTEGKYEESIQVLYRYLSEWPSHASISSAYYWIGECLYSTGRYEEASSVFRLVVERFPESVKGEAARYRLALIGQTVREDELLRLLKQSHEESLKIIEEYQRREKTYEQAMTAYQKRISEMIKDTRLGDLEKQLGDEKLRNSRLTDRIAVLESQNAELAAALTMTGAAPAAFPNSGKSGEESDSVERKRALEELRTKALTLENIYSDAPVEVSP</sequence>
<dbReference type="InterPro" id="IPR019734">
    <property type="entry name" value="TPR_rpt"/>
</dbReference>
<feature type="region of interest" description="Disordered" evidence="4">
    <location>
        <begin position="273"/>
        <end position="292"/>
    </location>
</feature>
<evidence type="ECO:0000256" key="5">
    <source>
        <dbReference type="SAM" id="SignalP"/>
    </source>
</evidence>
<dbReference type="EMBL" id="JAINWA010000003">
    <property type="protein sequence ID" value="MCD1654755.1"/>
    <property type="molecule type" value="Genomic_DNA"/>
</dbReference>
<gene>
    <name evidence="7" type="ORF">K7J14_08570</name>
</gene>
<dbReference type="Pfam" id="PF13525">
    <property type="entry name" value="YfiO"/>
    <property type="match status" value="1"/>
</dbReference>
<dbReference type="SMART" id="SM00028">
    <property type="entry name" value="TPR"/>
    <property type="match status" value="2"/>
</dbReference>
<evidence type="ECO:0000256" key="2">
    <source>
        <dbReference type="PROSITE-ProRule" id="PRU00339"/>
    </source>
</evidence>
<dbReference type="PROSITE" id="PS50005">
    <property type="entry name" value="TPR"/>
    <property type="match status" value="1"/>
</dbReference>
<evidence type="ECO:0000259" key="6">
    <source>
        <dbReference type="Pfam" id="PF13525"/>
    </source>
</evidence>
<feature type="signal peptide" evidence="5">
    <location>
        <begin position="1"/>
        <end position="22"/>
    </location>
</feature>
<feature type="chain" id="PRO_5041961974" evidence="5">
    <location>
        <begin position="23"/>
        <end position="317"/>
    </location>
</feature>
<keyword evidence="2" id="KW-0802">TPR repeat</keyword>
<dbReference type="Gene3D" id="1.25.40.10">
    <property type="entry name" value="Tetratricopeptide repeat domain"/>
    <property type="match status" value="2"/>
</dbReference>
<feature type="repeat" description="TPR" evidence="2">
    <location>
        <begin position="130"/>
        <end position="163"/>
    </location>
</feature>
<keyword evidence="1 5" id="KW-0732">Signal</keyword>
<comment type="caution">
    <text evidence="7">The sequence shown here is derived from an EMBL/GenBank/DDBJ whole genome shotgun (WGS) entry which is preliminary data.</text>
</comment>
<dbReference type="PANTHER" id="PTHR12558">
    <property type="entry name" value="CELL DIVISION CYCLE 16,23,27"/>
    <property type="match status" value="1"/>
</dbReference>
<dbReference type="InterPro" id="IPR039565">
    <property type="entry name" value="BamD-like"/>
</dbReference>
<feature type="compositionally biased region" description="Basic and acidic residues" evidence="4">
    <location>
        <begin position="281"/>
        <end position="292"/>
    </location>
</feature>
<dbReference type="SUPFAM" id="SSF48452">
    <property type="entry name" value="TPR-like"/>
    <property type="match status" value="1"/>
</dbReference>
<evidence type="ECO:0000256" key="3">
    <source>
        <dbReference type="SAM" id="Coils"/>
    </source>
</evidence>
<evidence type="ECO:0000313" key="8">
    <source>
        <dbReference type="Proteomes" id="UP001198163"/>
    </source>
</evidence>
<accession>A0AAE3EGX4</accession>
<evidence type="ECO:0000313" key="7">
    <source>
        <dbReference type="EMBL" id="MCD1654755.1"/>
    </source>
</evidence>
<dbReference type="InterPro" id="IPR011990">
    <property type="entry name" value="TPR-like_helical_dom_sf"/>
</dbReference>
<keyword evidence="3" id="KW-0175">Coiled coil</keyword>
<dbReference type="Proteomes" id="UP001198163">
    <property type="component" value="Unassembled WGS sequence"/>
</dbReference>